<dbReference type="FunFam" id="3.30.200.20:FF:000432">
    <property type="entry name" value="LRR receptor-like serine/threonine-protein kinase EFR"/>
    <property type="match status" value="1"/>
</dbReference>
<evidence type="ECO:0000256" key="1">
    <source>
        <dbReference type="ARBA" id="ARBA00004167"/>
    </source>
</evidence>
<dbReference type="InterPro" id="IPR001611">
    <property type="entry name" value="Leu-rich_rpt"/>
</dbReference>
<dbReference type="InterPro" id="IPR051809">
    <property type="entry name" value="Plant_receptor-like_S/T_kinase"/>
</dbReference>
<name>A0AAD5IAZ2_ACENE</name>
<organism evidence="11 12">
    <name type="scientific">Acer negundo</name>
    <name type="common">Box elder</name>
    <dbReference type="NCBI Taxonomy" id="4023"/>
    <lineage>
        <taxon>Eukaryota</taxon>
        <taxon>Viridiplantae</taxon>
        <taxon>Streptophyta</taxon>
        <taxon>Embryophyta</taxon>
        <taxon>Tracheophyta</taxon>
        <taxon>Spermatophyta</taxon>
        <taxon>Magnoliopsida</taxon>
        <taxon>eudicotyledons</taxon>
        <taxon>Gunneridae</taxon>
        <taxon>Pentapetalae</taxon>
        <taxon>rosids</taxon>
        <taxon>malvids</taxon>
        <taxon>Sapindales</taxon>
        <taxon>Sapindaceae</taxon>
        <taxon>Hippocastanoideae</taxon>
        <taxon>Acereae</taxon>
        <taxon>Acer</taxon>
    </lineage>
</organism>
<dbReference type="Pfam" id="PF00560">
    <property type="entry name" value="LRR_1"/>
    <property type="match status" value="3"/>
</dbReference>
<reference evidence="11" key="2">
    <citation type="submission" date="2023-02" db="EMBL/GenBank/DDBJ databases">
        <authorList>
            <person name="Swenson N.G."/>
            <person name="Wegrzyn J.L."/>
            <person name="Mcevoy S.L."/>
        </authorList>
    </citation>
    <scope>NUCLEOTIDE SEQUENCE</scope>
    <source>
        <strain evidence="11">91603</strain>
        <tissue evidence="11">Leaf</tissue>
    </source>
</reference>
<dbReference type="SMART" id="SM00219">
    <property type="entry name" value="TyrKc"/>
    <property type="match status" value="1"/>
</dbReference>
<evidence type="ECO:0000313" key="11">
    <source>
        <dbReference type="EMBL" id="KAI9157267.1"/>
    </source>
</evidence>
<dbReference type="Pfam" id="PF07714">
    <property type="entry name" value="PK_Tyr_Ser-Thr"/>
    <property type="match status" value="1"/>
</dbReference>
<comment type="caution">
    <text evidence="11">The sequence shown here is derived from an EMBL/GenBank/DDBJ whole genome shotgun (WGS) entry which is preliminary data.</text>
</comment>
<dbReference type="PROSITE" id="PS50011">
    <property type="entry name" value="PROTEIN_KINASE_DOM"/>
    <property type="match status" value="1"/>
</dbReference>
<dbReference type="EMBL" id="JAJSOW010000107">
    <property type="protein sequence ID" value="KAI9157267.1"/>
    <property type="molecule type" value="Genomic_DNA"/>
</dbReference>
<dbReference type="GO" id="GO:0016020">
    <property type="term" value="C:membrane"/>
    <property type="evidence" value="ECO:0007669"/>
    <property type="project" value="UniProtKB-SubCell"/>
</dbReference>
<dbReference type="AlphaFoldDB" id="A0AAD5IAZ2"/>
<feature type="transmembrane region" description="Helical" evidence="9">
    <location>
        <begin position="180"/>
        <end position="201"/>
    </location>
</feature>
<dbReference type="PANTHER" id="PTHR27008:SF592">
    <property type="entry name" value="LEUCINE-RICH REPEAT RECEPTOR-LIKE PROTEIN KINASE FAMILY PROTEIN-RELATED"/>
    <property type="match status" value="1"/>
</dbReference>
<dbReference type="InterPro" id="IPR000719">
    <property type="entry name" value="Prot_kinase_dom"/>
</dbReference>
<dbReference type="GO" id="GO:0005524">
    <property type="term" value="F:ATP binding"/>
    <property type="evidence" value="ECO:0007669"/>
    <property type="project" value="InterPro"/>
</dbReference>
<evidence type="ECO:0000256" key="8">
    <source>
        <dbReference type="ARBA" id="ARBA00023180"/>
    </source>
</evidence>
<evidence type="ECO:0000256" key="9">
    <source>
        <dbReference type="SAM" id="Phobius"/>
    </source>
</evidence>
<dbReference type="Gene3D" id="3.30.200.20">
    <property type="entry name" value="Phosphorylase Kinase, domain 1"/>
    <property type="match status" value="1"/>
</dbReference>
<comment type="similarity">
    <text evidence="2">Belongs to the RLP family.</text>
</comment>
<keyword evidence="4 9" id="KW-0812">Transmembrane</keyword>
<protein>
    <recommendedName>
        <fullName evidence="10">Protein kinase domain-containing protein</fullName>
    </recommendedName>
</protein>
<dbReference type="InterPro" id="IPR001245">
    <property type="entry name" value="Ser-Thr/Tyr_kinase_cat_dom"/>
</dbReference>
<evidence type="ECO:0000256" key="5">
    <source>
        <dbReference type="ARBA" id="ARBA00022737"/>
    </source>
</evidence>
<keyword evidence="12" id="KW-1185">Reference proteome</keyword>
<evidence type="ECO:0000256" key="3">
    <source>
        <dbReference type="ARBA" id="ARBA00022614"/>
    </source>
</evidence>
<evidence type="ECO:0000259" key="10">
    <source>
        <dbReference type="PROSITE" id="PS50011"/>
    </source>
</evidence>
<dbReference type="InterPro" id="IPR011009">
    <property type="entry name" value="Kinase-like_dom_sf"/>
</dbReference>
<accession>A0AAD5IAZ2</accession>
<dbReference type="Proteomes" id="UP001064489">
    <property type="component" value="Chromosome 12"/>
</dbReference>
<comment type="subcellular location">
    <subcellularLocation>
        <location evidence="1">Membrane</location>
        <topology evidence="1">Single-pass membrane protein</topology>
    </subcellularLocation>
</comment>
<keyword evidence="7 9" id="KW-0472">Membrane</keyword>
<dbReference type="Gene3D" id="3.80.10.10">
    <property type="entry name" value="Ribonuclease Inhibitor"/>
    <property type="match status" value="1"/>
</dbReference>
<keyword evidence="3" id="KW-0433">Leucine-rich repeat</keyword>
<sequence>MPCFSKKNKLTGILPQQIVGITTLSLSLDVSDNLLSGPFPSQLGNLKTLIRLDISGNRFSGEIPSSLGSCTSLEFLNMSDNSFNGSIPPSLSSLRSILELNLSSSNLLGQIPKYLETLSFLIYLNLSYNDFEGKVPTKGVFSNRTGFSLEGNDRLCGGLVEMHLPSCPTRSLKQSKNVRLKVVIPLIVSCVILSLTFFIVICTRKRRSVQNASSPLHMEELFPMISYAELSRATDKFSSSNMIGQGSHGLVYKRILGENRMLVAVKVINLQQKGGPKSFISECEALRNVRHQNLVRIITLCLSIDHEGTDFKALVYEYMENSSLQKWLHQTKDHQNKDQLNARNLSVIQRLNIAIHVACAVEYLHHHCEPQIVHGELKPCIMTLNYT</sequence>
<dbReference type="PANTHER" id="PTHR27008">
    <property type="entry name" value="OS04G0122200 PROTEIN"/>
    <property type="match status" value="1"/>
</dbReference>
<evidence type="ECO:0000256" key="4">
    <source>
        <dbReference type="ARBA" id="ARBA00022692"/>
    </source>
</evidence>
<dbReference type="Gene3D" id="1.10.510.10">
    <property type="entry name" value="Transferase(Phosphotransferase) domain 1"/>
    <property type="match status" value="1"/>
</dbReference>
<evidence type="ECO:0000256" key="6">
    <source>
        <dbReference type="ARBA" id="ARBA00022989"/>
    </source>
</evidence>
<dbReference type="GO" id="GO:0004713">
    <property type="term" value="F:protein tyrosine kinase activity"/>
    <property type="evidence" value="ECO:0007669"/>
    <property type="project" value="InterPro"/>
</dbReference>
<reference evidence="11" key="1">
    <citation type="journal article" date="2022" name="Plant J.">
        <title>Strategies of tolerance reflected in two North American maple genomes.</title>
        <authorList>
            <person name="McEvoy S.L."/>
            <person name="Sezen U.U."/>
            <person name="Trouern-Trend A."/>
            <person name="McMahon S.M."/>
            <person name="Schaberg P.G."/>
            <person name="Yang J."/>
            <person name="Wegrzyn J.L."/>
            <person name="Swenson N.G."/>
        </authorList>
    </citation>
    <scope>NUCLEOTIDE SEQUENCE</scope>
    <source>
        <strain evidence="11">91603</strain>
    </source>
</reference>
<dbReference type="SUPFAM" id="SSF52058">
    <property type="entry name" value="L domain-like"/>
    <property type="match status" value="1"/>
</dbReference>
<feature type="domain" description="Protein kinase" evidence="10">
    <location>
        <begin position="237"/>
        <end position="387"/>
    </location>
</feature>
<dbReference type="InterPro" id="IPR020635">
    <property type="entry name" value="Tyr_kinase_cat_dom"/>
</dbReference>
<evidence type="ECO:0000256" key="7">
    <source>
        <dbReference type="ARBA" id="ARBA00023136"/>
    </source>
</evidence>
<evidence type="ECO:0000313" key="12">
    <source>
        <dbReference type="Proteomes" id="UP001064489"/>
    </source>
</evidence>
<keyword evidence="5" id="KW-0677">Repeat</keyword>
<dbReference type="FunFam" id="3.80.10.10:FF:000111">
    <property type="entry name" value="LRR receptor-like serine/threonine-protein kinase ERECTA"/>
    <property type="match status" value="1"/>
</dbReference>
<keyword evidence="6 9" id="KW-1133">Transmembrane helix</keyword>
<dbReference type="SUPFAM" id="SSF56112">
    <property type="entry name" value="Protein kinase-like (PK-like)"/>
    <property type="match status" value="1"/>
</dbReference>
<keyword evidence="8" id="KW-0325">Glycoprotein</keyword>
<gene>
    <name evidence="11" type="ORF">LWI28_019510</name>
</gene>
<proteinExistence type="inferred from homology"/>
<dbReference type="InterPro" id="IPR032675">
    <property type="entry name" value="LRR_dom_sf"/>
</dbReference>
<evidence type="ECO:0000256" key="2">
    <source>
        <dbReference type="ARBA" id="ARBA00009592"/>
    </source>
</evidence>